<dbReference type="SMART" id="SM00704">
    <property type="entry name" value="ZnF_CDGSH"/>
    <property type="match status" value="1"/>
</dbReference>
<comment type="caution">
    <text evidence="9">The sequence shown here is derived from an EMBL/GenBank/DDBJ whole genome shotgun (WGS) entry which is preliminary data.</text>
</comment>
<feature type="domain" description="Iron-binding zinc finger CDGSH type" evidence="6">
    <location>
        <begin position="23"/>
        <end position="67"/>
    </location>
</feature>
<dbReference type="InterPro" id="IPR018967">
    <property type="entry name" value="FeS-contain_CDGSH-typ"/>
</dbReference>
<dbReference type="AlphaFoldDB" id="A0A6A0CQM0"/>
<evidence type="ECO:0000313" key="10">
    <source>
        <dbReference type="Proteomes" id="UP000480804"/>
    </source>
</evidence>
<name>A0A6A0CQM0_9ACTN</name>
<keyword evidence="4" id="KW-0411">Iron-sulfur</keyword>
<evidence type="ECO:0000313" key="8">
    <source>
        <dbReference type="EMBL" id="GFH80451.1"/>
    </source>
</evidence>
<protein>
    <recommendedName>
        <fullName evidence="6">Iron-binding zinc finger CDGSH type domain-containing protein</fullName>
    </recommendedName>
</protein>
<reference evidence="9" key="3">
    <citation type="submission" date="2020-09" db="EMBL/GenBank/DDBJ databases">
        <authorList>
            <person name="Sun Q."/>
            <person name="Ohkuma M."/>
        </authorList>
    </citation>
    <scope>NUCLEOTIDE SEQUENCE</scope>
    <source>
        <strain evidence="9">JCM 4136</strain>
    </source>
</reference>
<dbReference type="GO" id="GO:0046872">
    <property type="term" value="F:metal ion binding"/>
    <property type="evidence" value="ECO:0007669"/>
    <property type="project" value="UniProtKB-KW"/>
</dbReference>
<feature type="compositionally biased region" description="Basic and acidic residues" evidence="5">
    <location>
        <begin position="67"/>
        <end position="80"/>
    </location>
</feature>
<dbReference type="Proteomes" id="UP000660975">
    <property type="component" value="Unassembled WGS sequence"/>
</dbReference>
<evidence type="ECO:0000256" key="3">
    <source>
        <dbReference type="ARBA" id="ARBA00023004"/>
    </source>
</evidence>
<keyword evidence="3" id="KW-0408">Iron</keyword>
<organism evidence="9 11">
    <name type="scientific">Streptomyces gougerotii</name>
    <dbReference type="NCBI Taxonomy" id="53448"/>
    <lineage>
        <taxon>Bacteria</taxon>
        <taxon>Bacillati</taxon>
        <taxon>Actinomycetota</taxon>
        <taxon>Actinomycetes</taxon>
        <taxon>Kitasatosporales</taxon>
        <taxon>Streptomycetaceae</taxon>
        <taxon>Streptomyces</taxon>
        <taxon>Streptomyces diastaticus group</taxon>
    </lineage>
</organism>
<dbReference type="EMBL" id="BMSC01000002">
    <property type="protein sequence ID" value="GGU58423.1"/>
    <property type="molecule type" value="Genomic_DNA"/>
</dbReference>
<dbReference type="GO" id="GO:0005737">
    <property type="term" value="C:cytoplasm"/>
    <property type="evidence" value="ECO:0007669"/>
    <property type="project" value="UniProtKB-ARBA"/>
</dbReference>
<evidence type="ECO:0000259" key="6">
    <source>
        <dbReference type="SMART" id="SM00704"/>
    </source>
</evidence>
<sequence>MPSTPDRPTRMRLDREGGPVLVDGPVEVVTEDGTTHFSHRPTVALCTCRKSARYPWCDTSHRAHAPRKPDAPDRTEEDPR</sequence>
<evidence type="ECO:0000256" key="4">
    <source>
        <dbReference type="ARBA" id="ARBA00023014"/>
    </source>
</evidence>
<feature type="region of interest" description="Disordered" evidence="5">
    <location>
        <begin position="57"/>
        <end position="80"/>
    </location>
</feature>
<keyword evidence="2" id="KW-0479">Metal-binding</keyword>
<reference evidence="7 10" key="2">
    <citation type="submission" date="2020-02" db="EMBL/GenBank/DDBJ databases">
        <title>Whole genome shotgun sequence of Streptomyces gougerotii NBRC 13043.</title>
        <authorList>
            <person name="Ichikawa N."/>
            <person name="Komaki H."/>
            <person name="Tamura T."/>
        </authorList>
    </citation>
    <scope>NUCLEOTIDE SEQUENCE [LARGE SCALE GENOMIC DNA]</scope>
    <source>
        <strain evidence="7 10">NBRC 13043</strain>
    </source>
</reference>
<keyword evidence="1" id="KW-0001">2Fe-2S</keyword>
<keyword evidence="10" id="KW-1185">Reference proteome</keyword>
<feature type="region of interest" description="Disordered" evidence="5">
    <location>
        <begin position="1"/>
        <end position="22"/>
    </location>
</feature>
<dbReference type="Gene3D" id="3.40.5.90">
    <property type="entry name" value="CDGSH iron-sulfur domain, mitoNEET-type"/>
    <property type="match status" value="1"/>
</dbReference>
<evidence type="ECO:0000256" key="1">
    <source>
        <dbReference type="ARBA" id="ARBA00022714"/>
    </source>
</evidence>
<evidence type="ECO:0000313" key="9">
    <source>
        <dbReference type="EMBL" id="GGU58423.1"/>
    </source>
</evidence>
<reference evidence="9" key="1">
    <citation type="journal article" date="2014" name="Int. J. Syst. Evol. Microbiol.">
        <title>Complete genome sequence of Corynebacterium casei LMG S-19264T (=DSM 44701T), isolated from a smear-ripened cheese.</title>
        <authorList>
            <consortium name="US DOE Joint Genome Institute (JGI-PGF)"/>
            <person name="Walter F."/>
            <person name="Albersmeier A."/>
            <person name="Kalinowski J."/>
            <person name="Ruckert C."/>
        </authorList>
    </citation>
    <scope>NUCLEOTIDE SEQUENCE</scope>
    <source>
        <strain evidence="9">JCM 4136</strain>
    </source>
</reference>
<dbReference type="Pfam" id="PF09360">
    <property type="entry name" value="zf-CDGSH"/>
    <property type="match status" value="1"/>
</dbReference>
<gene>
    <name evidence="9" type="ORF">GCM10010227_09480</name>
    <name evidence="7" type="ORF">Sgou_04930</name>
    <name evidence="8" type="ORF">Sgou_51210</name>
</gene>
<evidence type="ECO:0000313" key="7">
    <source>
        <dbReference type="EMBL" id="GFH75823.1"/>
    </source>
</evidence>
<evidence type="ECO:0000256" key="5">
    <source>
        <dbReference type="SAM" id="MobiDB-lite"/>
    </source>
</evidence>
<dbReference type="Proteomes" id="UP000480804">
    <property type="component" value="Unassembled WGS sequence"/>
</dbReference>
<dbReference type="GO" id="GO:0051537">
    <property type="term" value="F:2 iron, 2 sulfur cluster binding"/>
    <property type="evidence" value="ECO:0007669"/>
    <property type="project" value="UniProtKB-KW"/>
</dbReference>
<evidence type="ECO:0000313" key="11">
    <source>
        <dbReference type="Proteomes" id="UP000660975"/>
    </source>
</evidence>
<dbReference type="EMBL" id="BLLO01000008">
    <property type="protein sequence ID" value="GFH75823.1"/>
    <property type="molecule type" value="Genomic_DNA"/>
</dbReference>
<dbReference type="EMBL" id="BLLO01000025">
    <property type="protein sequence ID" value="GFH80451.1"/>
    <property type="molecule type" value="Genomic_DNA"/>
</dbReference>
<accession>A0A6A0CQM0</accession>
<dbReference type="InterPro" id="IPR042216">
    <property type="entry name" value="MitoNEET_CISD"/>
</dbReference>
<evidence type="ECO:0000256" key="2">
    <source>
        <dbReference type="ARBA" id="ARBA00022723"/>
    </source>
</evidence>
<proteinExistence type="predicted"/>
<feature type="compositionally biased region" description="Basic and acidic residues" evidence="5">
    <location>
        <begin position="7"/>
        <end position="17"/>
    </location>
</feature>